<dbReference type="AlphaFoldDB" id="A0A0B6ZGB8"/>
<dbReference type="EMBL" id="HACG01020794">
    <property type="protein sequence ID" value="CEK67659.1"/>
    <property type="molecule type" value="Transcribed_RNA"/>
</dbReference>
<accession>A0A0B6ZGB8</accession>
<dbReference type="PANTHER" id="PTHR31640:SF1">
    <property type="entry name" value="BRIDGE-LIKE LIPID TRANSFER PROTEIN FAMILY MEMBER 1"/>
    <property type="match status" value="1"/>
</dbReference>
<dbReference type="PANTHER" id="PTHR31640">
    <property type="entry name" value="TRANSMEMBRANE PROTEIN KIAA1109"/>
    <property type="match status" value="1"/>
</dbReference>
<dbReference type="GO" id="GO:0098793">
    <property type="term" value="C:presynapse"/>
    <property type="evidence" value="ECO:0007669"/>
    <property type="project" value="GOC"/>
</dbReference>
<gene>
    <name evidence="2" type="primary">ORF63468</name>
</gene>
<dbReference type="InterPro" id="IPR056742">
    <property type="entry name" value="BLTP1_C"/>
</dbReference>
<dbReference type="GO" id="GO:0048488">
    <property type="term" value="P:synaptic vesicle endocytosis"/>
    <property type="evidence" value="ECO:0007669"/>
    <property type="project" value="TreeGrafter"/>
</dbReference>
<feature type="non-terminal residue" evidence="2">
    <location>
        <position position="121"/>
    </location>
</feature>
<dbReference type="InterPro" id="IPR033616">
    <property type="entry name" value="BLTP1"/>
</dbReference>
<dbReference type="Pfam" id="PF25040">
    <property type="entry name" value="BLTP1_C"/>
    <property type="match status" value="1"/>
</dbReference>
<reference evidence="2" key="1">
    <citation type="submission" date="2014-12" db="EMBL/GenBank/DDBJ databases">
        <title>Insight into the proteome of Arion vulgaris.</title>
        <authorList>
            <person name="Aradska J."/>
            <person name="Bulat T."/>
            <person name="Smidak R."/>
            <person name="Sarate P."/>
            <person name="Gangsoo J."/>
            <person name="Sialana F."/>
            <person name="Bilban M."/>
            <person name="Lubec G."/>
        </authorList>
    </citation>
    <scope>NUCLEOTIDE SEQUENCE</scope>
    <source>
        <tissue evidence="2">Skin</tissue>
    </source>
</reference>
<organism evidence="2">
    <name type="scientific">Arion vulgaris</name>
    <dbReference type="NCBI Taxonomy" id="1028688"/>
    <lineage>
        <taxon>Eukaryota</taxon>
        <taxon>Metazoa</taxon>
        <taxon>Spiralia</taxon>
        <taxon>Lophotrochozoa</taxon>
        <taxon>Mollusca</taxon>
        <taxon>Gastropoda</taxon>
        <taxon>Heterobranchia</taxon>
        <taxon>Euthyneura</taxon>
        <taxon>Panpulmonata</taxon>
        <taxon>Eupulmonata</taxon>
        <taxon>Stylommatophora</taxon>
        <taxon>Helicina</taxon>
        <taxon>Arionoidea</taxon>
        <taxon>Arionidae</taxon>
        <taxon>Arion</taxon>
    </lineage>
</organism>
<evidence type="ECO:0000313" key="2">
    <source>
        <dbReference type="EMBL" id="CEK67659.1"/>
    </source>
</evidence>
<name>A0A0B6ZGB8_9EUPU</name>
<evidence type="ECO:0000259" key="1">
    <source>
        <dbReference type="Pfam" id="PF25040"/>
    </source>
</evidence>
<feature type="non-terminal residue" evidence="2">
    <location>
        <position position="1"/>
    </location>
</feature>
<sequence>SGGLSVTGCMPDFSLYIFHPYGTGVQRRLPGQADSPAYRGQSGLERISENATNAIHDIGRRDSLSLNVEFIRVNISRTRKLERYSESTTESSVKSDQQTRSNVVRFSAICDIGTASFKYDM</sequence>
<proteinExistence type="predicted"/>
<protein>
    <recommendedName>
        <fullName evidence="1">Bridge-like lipid transfer protein family member 1 C-terminal domain-containing protein</fullName>
    </recommendedName>
</protein>
<feature type="domain" description="Bridge-like lipid transfer protein family member 1 C-terminal" evidence="1">
    <location>
        <begin position="1"/>
        <end position="121"/>
    </location>
</feature>